<evidence type="ECO:0000256" key="25">
    <source>
        <dbReference type="SAM" id="Phobius"/>
    </source>
</evidence>
<comment type="catalytic activity">
    <reaction evidence="16">
        <text>L-lysyl-L-lysine(out) = L-lysyl-L-lysine(in)</text>
        <dbReference type="Rhea" id="RHEA:79403"/>
        <dbReference type="ChEBI" id="CHEBI:229956"/>
    </reaction>
</comment>
<comment type="function">
    <text evidence="23">Lysosomal dipeptide uniporter that selectively exports lysine, arginine or histidine-containing dipeptides with a net positive charge from the lysosome lumen into the cytosol. Could play a role in a specific type of protein O-glycosylation indirectly regulating macrophages migration and tissue invasion. Also essential for liver homeostasis.</text>
</comment>
<feature type="transmembrane region" description="Helical" evidence="25">
    <location>
        <begin position="136"/>
        <end position="163"/>
    </location>
</feature>
<comment type="catalytic activity">
    <reaction evidence="9">
        <text>L-histidyl-glycine(out) = L-histidyl-glycine(in)</text>
        <dbReference type="Rhea" id="RHEA:79395"/>
        <dbReference type="ChEBI" id="CHEBI:229957"/>
    </reaction>
</comment>
<evidence type="ECO:0000256" key="22">
    <source>
        <dbReference type="ARBA" id="ARBA00045018"/>
    </source>
</evidence>
<keyword evidence="6 25" id="KW-0472">Membrane</keyword>
<feature type="transmembrane region" description="Helical" evidence="25">
    <location>
        <begin position="169"/>
        <end position="189"/>
    </location>
</feature>
<comment type="catalytic activity">
    <reaction evidence="20">
        <text>L-lysyl-glycine(out) = L-lysyl-glycine(in)</text>
        <dbReference type="Rhea" id="RHEA:79407"/>
        <dbReference type="ChEBI" id="CHEBI:191202"/>
    </reaction>
</comment>
<dbReference type="PANTHER" id="PTHR23512:SF3">
    <property type="entry name" value="MAJOR FACILITATOR SUPERFAMILY DOMAIN-CONTAINING PROTEIN 1"/>
    <property type="match status" value="1"/>
</dbReference>
<evidence type="ECO:0000256" key="19">
    <source>
        <dbReference type="ARBA" id="ARBA00044919"/>
    </source>
</evidence>
<feature type="domain" description="Major facilitator superfamily (MFS) profile" evidence="26">
    <location>
        <begin position="14"/>
        <end position="417"/>
    </location>
</feature>
<evidence type="ECO:0000313" key="27">
    <source>
        <dbReference type="EMBL" id="QZA58139.1"/>
    </source>
</evidence>
<comment type="catalytic activity">
    <reaction evidence="10">
        <text>L-alpha-aminoacyl-L-arginine(out) = L-alpha-aminoacyl-L-arginine(in)</text>
        <dbReference type="Rhea" id="RHEA:79367"/>
        <dbReference type="ChEBI" id="CHEBI:229968"/>
    </reaction>
</comment>
<sequence length="427" mass="47429">MICEKLTYPIRAWSIWLLSAVFMFYKYAIEVSPSVMTGTLMKAFHISGVELGNLAASYFYAYLLLQIPAGLLLDKFGPRKTTTIAIFLCAIGSLIFARADSLILAGIGRFLTGIGAAFAVVNCLKLTANWFPFRQFAFMAGLMMTIAMLGAVGGQAPLAVFIQNIGWRYAMELIGIAGLVLAVIFWIVVRDKAPDHKREKHIVPSRLSLFDSIKQIFQNPQSWWLSIYSGFAFAPVMVFGGLWGVSFIMEAFELTHHSSAQMVSIIFIGFAIGAPVFGWFSDWLGRRRIVMLWGTALALIAISTVIYVSDLSIYLLSFLLFVFGFSISSFLLCFTMIREVNLPIFSATAIGFMNAFDALLGALSDPLTGKFLDLQWDGKLVEGARVFSVNSYQIVFITLPIYLLISLFTLLKVKETHCKPSYTIPLP</sequence>
<accession>A0ABX8YXY3</accession>
<keyword evidence="3" id="KW-0813">Transport</keyword>
<reference evidence="27 28" key="2">
    <citation type="submission" date="2021-05" db="EMBL/GenBank/DDBJ databases">
        <title>Ecology and evolution of chlamydial symbionts of arthropods.</title>
        <authorList>
            <person name="Halter T."/>
            <person name="Sixt B.S."/>
            <person name="Toenshoff E.R."/>
            <person name="Koestlbacher S."/>
            <person name="Schulz F."/>
            <person name="Kostanjsek R."/>
            <person name="Collingro A."/>
            <person name="Hendrickx F."/>
            <person name="Horn M."/>
        </authorList>
    </citation>
    <scope>NUCLEOTIDE SEQUENCE [LARGE SCALE GENOMIC DNA]</scope>
    <source>
        <strain evidence="27 28">15C</strain>
    </source>
</reference>
<evidence type="ECO:0000256" key="6">
    <source>
        <dbReference type="ARBA" id="ARBA00023136"/>
    </source>
</evidence>
<keyword evidence="4 25" id="KW-0812">Transmembrane</keyword>
<comment type="catalytic activity">
    <reaction evidence="11">
        <text>L-alpha-aminoacyl-L-histidine(out) = L-alpha-aminoacyl-L-histidine(in)</text>
        <dbReference type="Rhea" id="RHEA:79375"/>
        <dbReference type="ChEBI" id="CHEBI:229967"/>
    </reaction>
</comment>
<evidence type="ECO:0000256" key="18">
    <source>
        <dbReference type="ARBA" id="ARBA00044912"/>
    </source>
</evidence>
<dbReference type="InterPro" id="IPR036259">
    <property type="entry name" value="MFS_trans_sf"/>
</dbReference>
<evidence type="ECO:0000256" key="7">
    <source>
        <dbReference type="ARBA" id="ARBA00023228"/>
    </source>
</evidence>
<evidence type="ECO:0000256" key="8">
    <source>
        <dbReference type="ARBA" id="ARBA00044876"/>
    </source>
</evidence>
<comment type="catalytic activity">
    <reaction evidence="18">
        <text>L-histidyl-L-alpha-amino acid(out) = L-histidyl-L-alpha-amino acid(in)</text>
        <dbReference type="Rhea" id="RHEA:79379"/>
        <dbReference type="ChEBI" id="CHEBI:229964"/>
    </reaction>
</comment>
<comment type="catalytic activity">
    <reaction evidence="12">
        <text>L-lysyl-L-alpha-amino acid(out) = L-lysyl-L-alpha-amino acid(in)</text>
        <dbReference type="Rhea" id="RHEA:79387"/>
        <dbReference type="ChEBI" id="CHEBI:229965"/>
    </reaction>
</comment>
<feature type="transmembrane region" description="Helical" evidence="25">
    <location>
        <begin position="314"/>
        <end position="337"/>
    </location>
</feature>
<dbReference type="PROSITE" id="PS50850">
    <property type="entry name" value="MFS"/>
    <property type="match status" value="1"/>
</dbReference>
<evidence type="ECO:0000259" key="26">
    <source>
        <dbReference type="PROSITE" id="PS50850"/>
    </source>
</evidence>
<feature type="transmembrane region" description="Helical" evidence="25">
    <location>
        <begin position="223"/>
        <end position="248"/>
    </location>
</feature>
<evidence type="ECO:0000256" key="23">
    <source>
        <dbReference type="ARBA" id="ARBA00045709"/>
    </source>
</evidence>
<dbReference type="InterPro" id="IPR020846">
    <property type="entry name" value="MFS_dom"/>
</dbReference>
<evidence type="ECO:0000256" key="3">
    <source>
        <dbReference type="ARBA" id="ARBA00022448"/>
    </source>
</evidence>
<evidence type="ECO:0000256" key="14">
    <source>
        <dbReference type="ARBA" id="ARBA00044898"/>
    </source>
</evidence>
<comment type="subunit">
    <text evidence="24">Homodimer. Interacts with lysosomal protein GLMP (via lumenal domain); the interaction starts while both proteins are still in the endoplasmic reticulum and is required for stabilization of MFSD1 in lysosomes but has no direct effect on its targeting to lysosomes or transporter activity.</text>
</comment>
<feature type="transmembrane region" description="Helical" evidence="25">
    <location>
        <begin position="12"/>
        <end position="29"/>
    </location>
</feature>
<evidence type="ECO:0000256" key="13">
    <source>
        <dbReference type="ARBA" id="ARBA00044893"/>
    </source>
</evidence>
<dbReference type="EMBL" id="CP075585">
    <property type="protein sequence ID" value="QZA58139.1"/>
    <property type="molecule type" value="Genomic_DNA"/>
</dbReference>
<feature type="transmembrane region" description="Helical" evidence="25">
    <location>
        <begin position="80"/>
        <end position="97"/>
    </location>
</feature>
<dbReference type="SUPFAM" id="SSF103473">
    <property type="entry name" value="MFS general substrate transporter"/>
    <property type="match status" value="1"/>
</dbReference>
<dbReference type="PANTHER" id="PTHR23512">
    <property type="entry name" value="MAJOR FACILITATOR SUPERFAMILY DOMAIN-CONTAINING PROTEIN 1"/>
    <property type="match status" value="1"/>
</dbReference>
<evidence type="ECO:0000256" key="4">
    <source>
        <dbReference type="ARBA" id="ARBA00022692"/>
    </source>
</evidence>
<feature type="transmembrane region" description="Helical" evidence="25">
    <location>
        <begin position="392"/>
        <end position="411"/>
    </location>
</feature>
<name>A0ABX8YXY3_9BACT</name>
<comment type="catalytic activity">
    <reaction evidence="14">
        <text>L-aspartyl-L-lysine(out) = L-aspartyl-L-lysine(in)</text>
        <dbReference type="Rhea" id="RHEA:79411"/>
        <dbReference type="ChEBI" id="CHEBI:229953"/>
    </reaction>
</comment>
<dbReference type="Gene3D" id="1.20.1250.20">
    <property type="entry name" value="MFS general substrate transporter like domains"/>
    <property type="match status" value="2"/>
</dbReference>
<evidence type="ECO:0000256" key="16">
    <source>
        <dbReference type="ARBA" id="ARBA00044900"/>
    </source>
</evidence>
<organism evidence="27 28">
    <name type="scientific">Candidatus Rhabdochlamydia porcellionis</name>
    <dbReference type="NCBI Taxonomy" id="225148"/>
    <lineage>
        <taxon>Bacteria</taxon>
        <taxon>Pseudomonadati</taxon>
        <taxon>Chlamydiota</taxon>
        <taxon>Chlamydiia</taxon>
        <taxon>Parachlamydiales</taxon>
        <taxon>Candidatus Rhabdochlamydiaceae</taxon>
        <taxon>Candidatus Rhabdochlamydia</taxon>
    </lineage>
</organism>
<gene>
    <name evidence="27" type="ORF">RHAB15C_0000007</name>
</gene>
<feature type="transmembrane region" description="Helical" evidence="25">
    <location>
        <begin position="260"/>
        <end position="280"/>
    </location>
</feature>
<dbReference type="RefSeq" id="WP_194845844.1">
    <property type="nucleotide sequence ID" value="NZ_CP075585.1"/>
</dbReference>
<dbReference type="Proteomes" id="UP000822862">
    <property type="component" value="Chromosome"/>
</dbReference>
<evidence type="ECO:0000256" key="11">
    <source>
        <dbReference type="ARBA" id="ARBA00044884"/>
    </source>
</evidence>
<keyword evidence="7" id="KW-0458">Lysosome</keyword>
<evidence type="ECO:0000256" key="10">
    <source>
        <dbReference type="ARBA" id="ARBA00044881"/>
    </source>
</evidence>
<comment type="catalytic activity">
    <reaction evidence="13">
        <text>L-alpha-aminoacyl-L-lysine(out) = L-alpha-aminoacyl-L-lysine(in)</text>
        <dbReference type="Rhea" id="RHEA:79383"/>
        <dbReference type="ChEBI" id="CHEBI:229966"/>
    </reaction>
</comment>
<evidence type="ECO:0000256" key="15">
    <source>
        <dbReference type="ARBA" id="ARBA00044899"/>
    </source>
</evidence>
<evidence type="ECO:0000256" key="21">
    <source>
        <dbReference type="ARBA" id="ARBA00044985"/>
    </source>
</evidence>
<proteinExistence type="inferred from homology"/>
<evidence type="ECO:0000256" key="1">
    <source>
        <dbReference type="ARBA" id="ARBA00004155"/>
    </source>
</evidence>
<comment type="similarity">
    <text evidence="2">Belongs to the major facilitator superfamily.</text>
</comment>
<evidence type="ECO:0000256" key="20">
    <source>
        <dbReference type="ARBA" id="ARBA00044924"/>
    </source>
</evidence>
<evidence type="ECO:0000256" key="5">
    <source>
        <dbReference type="ARBA" id="ARBA00022989"/>
    </source>
</evidence>
<evidence type="ECO:0000256" key="9">
    <source>
        <dbReference type="ARBA" id="ARBA00044878"/>
    </source>
</evidence>
<evidence type="ECO:0000256" key="24">
    <source>
        <dbReference type="ARBA" id="ARBA00046376"/>
    </source>
</evidence>
<comment type="catalytic activity">
    <reaction evidence="17">
        <text>L-arginyl-glycine(out) = L-arginyl-glycine(in)</text>
        <dbReference type="Rhea" id="RHEA:79391"/>
        <dbReference type="ChEBI" id="CHEBI:229955"/>
    </reaction>
</comment>
<keyword evidence="28" id="KW-1185">Reference proteome</keyword>
<protein>
    <recommendedName>
        <fullName evidence="21">Lysosomal dipeptide transporter MFSD1</fullName>
    </recommendedName>
    <alternativeName>
        <fullName evidence="22">Major facilitator superfamily domain-containing protein 1</fullName>
    </alternativeName>
</protein>
<feature type="transmembrane region" description="Helical" evidence="25">
    <location>
        <begin position="289"/>
        <end position="308"/>
    </location>
</feature>
<comment type="catalytic activity">
    <reaction evidence="8">
        <text>L-lysyl-L-alanine(out) = L-lysyl-L-alanine(in)</text>
        <dbReference type="Rhea" id="RHEA:79399"/>
        <dbReference type="ChEBI" id="CHEBI:229954"/>
    </reaction>
</comment>
<dbReference type="InterPro" id="IPR011701">
    <property type="entry name" value="MFS"/>
</dbReference>
<feature type="transmembrane region" description="Helical" evidence="25">
    <location>
        <begin position="344"/>
        <end position="363"/>
    </location>
</feature>
<feature type="transmembrane region" description="Helical" evidence="25">
    <location>
        <begin position="55"/>
        <end position="73"/>
    </location>
</feature>
<comment type="catalytic activity">
    <reaction evidence="15">
        <text>L-arginyl-L-alpha-amino acid(out) = L-arginyl-L-alpha-amino acid(in)</text>
        <dbReference type="Rhea" id="RHEA:79371"/>
        <dbReference type="ChEBI" id="CHEBI:84315"/>
    </reaction>
</comment>
<feature type="transmembrane region" description="Helical" evidence="25">
    <location>
        <begin position="103"/>
        <end position="124"/>
    </location>
</feature>
<dbReference type="InterPro" id="IPR052187">
    <property type="entry name" value="MFSD1"/>
</dbReference>
<evidence type="ECO:0000313" key="28">
    <source>
        <dbReference type="Proteomes" id="UP000822862"/>
    </source>
</evidence>
<comment type="subcellular location">
    <subcellularLocation>
        <location evidence="1">Lysosome membrane</location>
        <topology evidence="1">Multi-pass membrane protein</topology>
    </subcellularLocation>
</comment>
<comment type="catalytic activity">
    <reaction evidence="19">
        <text>L-alanyl-L-lysine(out) = L-alanyl-L-lysine(in)</text>
        <dbReference type="Rhea" id="RHEA:79415"/>
        <dbReference type="ChEBI" id="CHEBI:192470"/>
    </reaction>
</comment>
<evidence type="ECO:0000256" key="17">
    <source>
        <dbReference type="ARBA" id="ARBA00044903"/>
    </source>
</evidence>
<evidence type="ECO:0000256" key="2">
    <source>
        <dbReference type="ARBA" id="ARBA00008335"/>
    </source>
</evidence>
<evidence type="ECO:0000256" key="12">
    <source>
        <dbReference type="ARBA" id="ARBA00044891"/>
    </source>
</evidence>
<keyword evidence="5 25" id="KW-1133">Transmembrane helix</keyword>
<dbReference type="Pfam" id="PF07690">
    <property type="entry name" value="MFS_1"/>
    <property type="match status" value="1"/>
</dbReference>
<reference evidence="27 28" key="1">
    <citation type="submission" date="2020-01" db="EMBL/GenBank/DDBJ databases">
        <authorList>
            <person name="Sixt B."/>
            <person name="Schulz F."/>
            <person name="Kostanjsek R."/>
            <person name="Koestlbacher S."/>
            <person name="Collingro A."/>
            <person name="Toenshoff E."/>
            <person name="Horn M."/>
        </authorList>
    </citation>
    <scope>NUCLEOTIDE SEQUENCE [LARGE SCALE GENOMIC DNA]</scope>
    <source>
        <strain evidence="27 28">15C</strain>
    </source>
</reference>